<protein>
    <submittedName>
        <fullName evidence="3">Daunorubicin C-13 ketoreductase</fullName>
    </submittedName>
</protein>
<dbReference type="OrthoDB" id="597510at2"/>
<evidence type="ECO:0000256" key="1">
    <source>
        <dbReference type="ARBA" id="ARBA00006484"/>
    </source>
</evidence>
<dbReference type="PANTHER" id="PTHR24320:SF274">
    <property type="entry name" value="CHAIN DEHYDROGENASE, PUTATIVE (AFU_ORTHOLOGUE AFUA_4G00440)-RELATED"/>
    <property type="match status" value="1"/>
</dbReference>
<comment type="similarity">
    <text evidence="1">Belongs to the short-chain dehydrogenases/reductases (SDR) family.</text>
</comment>
<evidence type="ECO:0000313" key="4">
    <source>
        <dbReference type="Proteomes" id="UP000189739"/>
    </source>
</evidence>
<name>A0A1S9PHC3_9SPHI</name>
<evidence type="ECO:0000313" key="3">
    <source>
        <dbReference type="EMBL" id="OOQ60352.1"/>
    </source>
</evidence>
<dbReference type="Proteomes" id="UP000189739">
    <property type="component" value="Unassembled WGS sequence"/>
</dbReference>
<comment type="caution">
    <text evidence="3">The sequence shown here is derived from an EMBL/GenBank/DDBJ whole genome shotgun (WGS) entry which is preliminary data.</text>
</comment>
<dbReference type="SUPFAM" id="SSF51735">
    <property type="entry name" value="NAD(P)-binding Rossmann-fold domains"/>
    <property type="match status" value="1"/>
</dbReference>
<dbReference type="AlphaFoldDB" id="A0A1S9PHC3"/>
<dbReference type="Gene3D" id="3.40.50.720">
    <property type="entry name" value="NAD(P)-binding Rossmann-like Domain"/>
    <property type="match status" value="1"/>
</dbReference>
<dbReference type="RefSeq" id="WP_078347632.1">
    <property type="nucleotide sequence ID" value="NZ_MBTF01000007.1"/>
</dbReference>
<accession>A0A1S9PHC3</accession>
<gene>
    <name evidence="3" type="ORF">BC343_25350</name>
</gene>
<dbReference type="STRING" id="1792845.BC343_25350"/>
<dbReference type="GO" id="GO:0016491">
    <property type="term" value="F:oxidoreductase activity"/>
    <property type="evidence" value="ECO:0007669"/>
    <property type="project" value="UniProtKB-KW"/>
</dbReference>
<dbReference type="InterPro" id="IPR002347">
    <property type="entry name" value="SDR_fam"/>
</dbReference>
<proteinExistence type="inferred from homology"/>
<keyword evidence="4" id="KW-1185">Reference proteome</keyword>
<evidence type="ECO:0000256" key="2">
    <source>
        <dbReference type="ARBA" id="ARBA00023002"/>
    </source>
</evidence>
<organism evidence="3 4">
    <name type="scientific">Mucilaginibacter pedocola</name>
    <dbReference type="NCBI Taxonomy" id="1792845"/>
    <lineage>
        <taxon>Bacteria</taxon>
        <taxon>Pseudomonadati</taxon>
        <taxon>Bacteroidota</taxon>
        <taxon>Sphingobacteriia</taxon>
        <taxon>Sphingobacteriales</taxon>
        <taxon>Sphingobacteriaceae</taxon>
        <taxon>Mucilaginibacter</taxon>
    </lineage>
</organism>
<dbReference type="Pfam" id="PF00106">
    <property type="entry name" value="adh_short"/>
    <property type="match status" value="1"/>
</dbReference>
<dbReference type="EMBL" id="MBTF01000007">
    <property type="protein sequence ID" value="OOQ60352.1"/>
    <property type="molecule type" value="Genomic_DNA"/>
</dbReference>
<dbReference type="InterPro" id="IPR036291">
    <property type="entry name" value="NAD(P)-bd_dom_sf"/>
</dbReference>
<dbReference type="PANTHER" id="PTHR24320">
    <property type="entry name" value="RETINOL DEHYDROGENASE"/>
    <property type="match status" value="1"/>
</dbReference>
<sequence>MAKIFITGSADGLGQLAAIELIEQGHQVVLHARNEQRAREALAKVPKAGTVLIADLSDISETKRLAGEVNKMGAFDAIIHNAGVYQAPGQILNVNTIAPYILTCLIRPPKRLVYLSSGMHTGGDTSMGGLRAAPPIVSYSDSKLHDLILAKAVARKWPQVYANSVDPGWVPTKMGGKGAPDNLRKGYLTQVWLAVSDDPKALVSGKYFHHQREADYQLKADDVDIQELFLRSCADITGLSLPTT</sequence>
<keyword evidence="2" id="KW-0560">Oxidoreductase</keyword>
<reference evidence="3 4" key="1">
    <citation type="submission" date="2016-07" db="EMBL/GenBank/DDBJ databases">
        <title>Genomic analysis of zinc-resistant bacterium Mucilaginibacter pedocola TBZ30.</title>
        <authorList>
            <person name="Huang J."/>
            <person name="Tang J."/>
        </authorList>
    </citation>
    <scope>NUCLEOTIDE SEQUENCE [LARGE SCALE GENOMIC DNA]</scope>
    <source>
        <strain evidence="3 4">TBZ30</strain>
    </source>
</reference>
<dbReference type="PRINTS" id="PR00081">
    <property type="entry name" value="GDHRDH"/>
</dbReference>